<proteinExistence type="predicted"/>
<dbReference type="AlphaFoldDB" id="A0A3P3ZPC8"/>
<sequence>MVPIADPEAMAQAMIDLLTLPGCWQNAQAAAVARVSRYYDARIMEDHYRQLYTTLWQKPTEVFSEG</sequence>
<name>A0A3P3ZPC8_9ZZZZ</name>
<dbReference type="EMBL" id="UOYP01000273">
    <property type="protein sequence ID" value="VAY88634.1"/>
    <property type="molecule type" value="Genomic_DNA"/>
</dbReference>
<gene>
    <name evidence="1" type="ORF">CARN8_3440001</name>
</gene>
<dbReference type="SUPFAM" id="SSF53756">
    <property type="entry name" value="UDP-Glycosyltransferase/glycogen phosphorylase"/>
    <property type="match status" value="1"/>
</dbReference>
<organism evidence="1">
    <name type="scientific">mine drainage metagenome</name>
    <dbReference type="NCBI Taxonomy" id="410659"/>
    <lineage>
        <taxon>unclassified sequences</taxon>
        <taxon>metagenomes</taxon>
        <taxon>ecological metagenomes</taxon>
    </lineage>
</organism>
<reference evidence="1" key="1">
    <citation type="submission" date="2018-10" db="EMBL/GenBank/DDBJ databases">
        <authorList>
            <person name="Plewniak F."/>
        </authorList>
    </citation>
    <scope>NUCLEOTIDE SEQUENCE</scope>
</reference>
<accession>A0A3P3ZPC8</accession>
<evidence type="ECO:0000313" key="1">
    <source>
        <dbReference type="EMBL" id="VAY88634.1"/>
    </source>
</evidence>
<protein>
    <submittedName>
        <fullName evidence="1">Uncharacterized protein</fullName>
    </submittedName>
</protein>